<organism evidence="1 2">
    <name type="scientific">Fusarium anthophilum</name>
    <dbReference type="NCBI Taxonomy" id="48485"/>
    <lineage>
        <taxon>Eukaryota</taxon>
        <taxon>Fungi</taxon>
        <taxon>Dikarya</taxon>
        <taxon>Ascomycota</taxon>
        <taxon>Pezizomycotina</taxon>
        <taxon>Sordariomycetes</taxon>
        <taxon>Hypocreomycetidae</taxon>
        <taxon>Hypocreales</taxon>
        <taxon>Nectriaceae</taxon>
        <taxon>Fusarium</taxon>
        <taxon>Fusarium fujikuroi species complex</taxon>
    </lineage>
</organism>
<sequence>MFNSTLSIQSGDAVVQLHGADTDLRLFQAQYQQDDASFSQSSLRSKNITNDIRNKLDERMIGGSGHRRSAHGNPKLGLETWHGLCNIGYQLAYLTLSTVLILNWHGAPLLPDLALRGVGRYFFAPESIEEE</sequence>
<comment type="caution">
    <text evidence="1">The sequence shown here is derived from an EMBL/GenBank/DDBJ whole genome shotgun (WGS) entry which is preliminary data.</text>
</comment>
<proteinExistence type="predicted"/>
<dbReference type="EMBL" id="JABEVY010000156">
    <property type="protein sequence ID" value="KAF5245957.1"/>
    <property type="molecule type" value="Genomic_DNA"/>
</dbReference>
<reference evidence="1 2" key="1">
    <citation type="journal article" date="2020" name="BMC Genomics">
        <title>Correction to: Identification and distribution of gene clusters required for synthesis of sphingolipid metabolism inhibitors in diverse species of the filamentous fungus Fusarium.</title>
        <authorList>
            <person name="Kim H.S."/>
            <person name="Lohmar J.M."/>
            <person name="Busman M."/>
            <person name="Brown D.W."/>
            <person name="Naumann T.A."/>
            <person name="Divon H.H."/>
            <person name="Lysoe E."/>
            <person name="Uhlig S."/>
            <person name="Proctor R.H."/>
        </authorList>
    </citation>
    <scope>NUCLEOTIDE SEQUENCE [LARGE SCALE GENOMIC DNA]</scope>
    <source>
        <strain evidence="1 2">NRRL 25214</strain>
    </source>
</reference>
<gene>
    <name evidence="1" type="ORF">FANTH_7047</name>
</gene>
<keyword evidence="2" id="KW-1185">Reference proteome</keyword>
<name>A0A8H4ZGR4_9HYPO</name>
<dbReference type="Proteomes" id="UP000573603">
    <property type="component" value="Unassembled WGS sequence"/>
</dbReference>
<accession>A0A8H4ZGR4</accession>
<evidence type="ECO:0000313" key="1">
    <source>
        <dbReference type="EMBL" id="KAF5245957.1"/>
    </source>
</evidence>
<evidence type="ECO:0000313" key="2">
    <source>
        <dbReference type="Proteomes" id="UP000573603"/>
    </source>
</evidence>
<protein>
    <submittedName>
        <fullName evidence="1">Uncharacterized protein</fullName>
    </submittedName>
</protein>
<dbReference type="AlphaFoldDB" id="A0A8H4ZGR4"/>